<dbReference type="EMBL" id="CP001291">
    <property type="protein sequence ID" value="ACK72341.1"/>
    <property type="molecule type" value="Genomic_DNA"/>
</dbReference>
<dbReference type="Pfam" id="PF00005">
    <property type="entry name" value="ABC_tran"/>
    <property type="match status" value="1"/>
</dbReference>
<dbReference type="Pfam" id="PF00664">
    <property type="entry name" value="ABC_membrane"/>
    <property type="match status" value="1"/>
</dbReference>
<gene>
    <name evidence="12" type="ordered locus">PCC7424_3967</name>
</gene>
<proteinExistence type="predicted"/>
<dbReference type="Proteomes" id="UP000002384">
    <property type="component" value="Chromosome"/>
</dbReference>
<dbReference type="InterPro" id="IPR003439">
    <property type="entry name" value="ABC_transporter-like_ATP-bd"/>
</dbReference>
<feature type="domain" description="ABC transmembrane type-1" evidence="11">
    <location>
        <begin position="44"/>
        <end position="313"/>
    </location>
</feature>
<dbReference type="FunFam" id="3.40.50.300:FF:000221">
    <property type="entry name" value="Multidrug ABC transporter ATP-binding protein"/>
    <property type="match status" value="1"/>
</dbReference>
<feature type="domain" description="ABC transporter" evidence="10">
    <location>
        <begin position="346"/>
        <end position="581"/>
    </location>
</feature>
<dbReference type="InterPro" id="IPR003593">
    <property type="entry name" value="AAA+_ATPase"/>
</dbReference>
<dbReference type="PROSITE" id="PS00211">
    <property type="entry name" value="ABC_TRANSPORTER_1"/>
    <property type="match status" value="1"/>
</dbReference>
<keyword evidence="4 9" id="KW-0812">Transmembrane</keyword>
<evidence type="ECO:0000256" key="8">
    <source>
        <dbReference type="ARBA" id="ARBA00023136"/>
    </source>
</evidence>
<evidence type="ECO:0000256" key="7">
    <source>
        <dbReference type="ARBA" id="ARBA00022989"/>
    </source>
</evidence>
<comment type="subcellular location">
    <subcellularLocation>
        <location evidence="1">Cell membrane</location>
        <topology evidence="1">Multi-pass membrane protein</topology>
    </subcellularLocation>
</comment>
<dbReference type="InterPro" id="IPR027417">
    <property type="entry name" value="P-loop_NTPase"/>
</dbReference>
<keyword evidence="6" id="KW-0067">ATP-binding</keyword>
<keyword evidence="13" id="KW-1185">Reference proteome</keyword>
<dbReference type="GO" id="GO:0005886">
    <property type="term" value="C:plasma membrane"/>
    <property type="evidence" value="ECO:0007669"/>
    <property type="project" value="UniProtKB-SubCell"/>
</dbReference>
<keyword evidence="8 9" id="KW-0472">Membrane</keyword>
<accession>B7KKK8</accession>
<dbReference type="SUPFAM" id="SSF52540">
    <property type="entry name" value="P-loop containing nucleoside triphosphate hydrolases"/>
    <property type="match status" value="1"/>
</dbReference>
<keyword evidence="7 9" id="KW-1133">Transmembrane helix</keyword>
<dbReference type="eggNOG" id="COG1132">
    <property type="taxonomic scope" value="Bacteria"/>
</dbReference>
<feature type="transmembrane region" description="Helical" evidence="9">
    <location>
        <begin position="167"/>
        <end position="186"/>
    </location>
</feature>
<evidence type="ECO:0000256" key="4">
    <source>
        <dbReference type="ARBA" id="ARBA00022692"/>
    </source>
</evidence>
<keyword evidence="5" id="KW-0547">Nucleotide-binding</keyword>
<keyword evidence="2" id="KW-0813">Transport</keyword>
<dbReference type="PROSITE" id="PS50893">
    <property type="entry name" value="ABC_TRANSPORTER_2"/>
    <property type="match status" value="1"/>
</dbReference>
<evidence type="ECO:0000256" key="6">
    <source>
        <dbReference type="ARBA" id="ARBA00022840"/>
    </source>
</evidence>
<dbReference type="Gene3D" id="3.40.50.300">
    <property type="entry name" value="P-loop containing nucleotide triphosphate hydrolases"/>
    <property type="match status" value="1"/>
</dbReference>
<dbReference type="InterPro" id="IPR039421">
    <property type="entry name" value="Type_1_exporter"/>
</dbReference>
<name>B7KKK8_GLOC7</name>
<keyword evidence="3" id="KW-1003">Cell membrane</keyword>
<dbReference type="STRING" id="65393.PCC7424_3967"/>
<sequence>MINFTYQGYHPLKTLLYLYRKDLKNLGISMFFYVIKHSPEWFRPIIIANIIDIISHPKTYPYWHLWLNGIILVVATGQNIVTHYWHIRYMSLVTRKMESNLRATLAQQLQQLSISFYYRNSSGVLQAKILRDVEAIQLLTNQIFQFLPSTILTILIAIIVTAIRAPIFLIFFLATIPIAVLLIRFLKEPLQERNRVLRQQIEELSAHLIEMLKLIPVTRAHGAEAKELERTTRKLLRVEEAAMRVDSINAVTNASSWVTLRLFSCLCLLTSAILAYQGQWGVTVGSVVLLTTYFDTLTTSVVQILTVLPQISKGFDAVRSIGEILECTELEPNQGKKALKKIKGAFIFDSVSFTYPGAIQPSLIDFSLTVQPGETVAIVGPSGAGKSTLLNLIIGFLRPTQGKIFLDGQDLNSLDLRTYRRFLAVVSQETILFGGTVKENLIYGLDEVTNYQLQKVLQDANALEFIEELPEGINTLIGENGIKLSGGQRQRIAIARALLRNPQVLILDEATASLDSAAEHQIQQALERLMAQRTTFVVAHRLSTIRKANRIIVMEKGKIKEIGNYSQLLSNRGLFSQLHALQTL</sequence>
<evidence type="ECO:0000256" key="9">
    <source>
        <dbReference type="SAM" id="Phobius"/>
    </source>
</evidence>
<dbReference type="Gene3D" id="1.20.1560.10">
    <property type="entry name" value="ABC transporter type 1, transmembrane domain"/>
    <property type="match status" value="1"/>
</dbReference>
<dbReference type="InterPro" id="IPR036640">
    <property type="entry name" value="ABC1_TM_sf"/>
</dbReference>
<dbReference type="AlphaFoldDB" id="B7KKK8"/>
<evidence type="ECO:0000313" key="12">
    <source>
        <dbReference type="EMBL" id="ACK72341.1"/>
    </source>
</evidence>
<dbReference type="HOGENOM" id="CLU_000604_84_3_3"/>
<evidence type="ECO:0000256" key="1">
    <source>
        <dbReference type="ARBA" id="ARBA00004651"/>
    </source>
</evidence>
<evidence type="ECO:0000256" key="3">
    <source>
        <dbReference type="ARBA" id="ARBA00022475"/>
    </source>
</evidence>
<dbReference type="PROSITE" id="PS50929">
    <property type="entry name" value="ABC_TM1F"/>
    <property type="match status" value="1"/>
</dbReference>
<dbReference type="PANTHER" id="PTHR43394:SF1">
    <property type="entry name" value="ATP-BINDING CASSETTE SUB-FAMILY B MEMBER 10, MITOCHONDRIAL"/>
    <property type="match status" value="1"/>
</dbReference>
<evidence type="ECO:0000259" key="10">
    <source>
        <dbReference type="PROSITE" id="PS50893"/>
    </source>
</evidence>
<dbReference type="GO" id="GO:0015421">
    <property type="term" value="F:ABC-type oligopeptide transporter activity"/>
    <property type="evidence" value="ECO:0007669"/>
    <property type="project" value="TreeGrafter"/>
</dbReference>
<dbReference type="KEGG" id="cyc:PCC7424_3967"/>
<feature type="transmembrane region" description="Helical" evidence="9">
    <location>
        <begin position="65"/>
        <end position="87"/>
    </location>
</feature>
<dbReference type="CDD" id="cd07346">
    <property type="entry name" value="ABC_6TM_exporters"/>
    <property type="match status" value="1"/>
</dbReference>
<dbReference type="SMART" id="SM00382">
    <property type="entry name" value="AAA"/>
    <property type="match status" value="1"/>
</dbReference>
<dbReference type="InterPro" id="IPR011527">
    <property type="entry name" value="ABC1_TM_dom"/>
</dbReference>
<feature type="transmembrane region" description="Helical" evidence="9">
    <location>
        <begin position="143"/>
        <end position="161"/>
    </location>
</feature>
<evidence type="ECO:0000259" key="11">
    <source>
        <dbReference type="PROSITE" id="PS50929"/>
    </source>
</evidence>
<dbReference type="GO" id="GO:0005524">
    <property type="term" value="F:ATP binding"/>
    <property type="evidence" value="ECO:0007669"/>
    <property type="project" value="UniProtKB-KW"/>
</dbReference>
<reference evidence="13" key="1">
    <citation type="journal article" date="2011" name="MBio">
        <title>Novel metabolic attributes of the genus Cyanothece, comprising a group of unicellular nitrogen-fixing Cyanobacteria.</title>
        <authorList>
            <person name="Bandyopadhyay A."/>
            <person name="Elvitigala T."/>
            <person name="Welsh E."/>
            <person name="Stockel J."/>
            <person name="Liberton M."/>
            <person name="Min H."/>
            <person name="Sherman L.A."/>
            <person name="Pakrasi H.B."/>
        </authorList>
    </citation>
    <scope>NUCLEOTIDE SEQUENCE [LARGE SCALE GENOMIC DNA]</scope>
    <source>
        <strain evidence="13">PCC 7424</strain>
    </source>
</reference>
<evidence type="ECO:0000256" key="5">
    <source>
        <dbReference type="ARBA" id="ARBA00022741"/>
    </source>
</evidence>
<dbReference type="InterPro" id="IPR017871">
    <property type="entry name" value="ABC_transporter-like_CS"/>
</dbReference>
<organism evidence="12 13">
    <name type="scientific">Gloeothece citriformis (strain PCC 7424)</name>
    <name type="common">Cyanothece sp. (strain PCC 7424)</name>
    <dbReference type="NCBI Taxonomy" id="65393"/>
    <lineage>
        <taxon>Bacteria</taxon>
        <taxon>Bacillati</taxon>
        <taxon>Cyanobacteriota</taxon>
        <taxon>Cyanophyceae</taxon>
        <taxon>Oscillatoriophycideae</taxon>
        <taxon>Chroococcales</taxon>
        <taxon>Aphanothecaceae</taxon>
        <taxon>Gloeothece</taxon>
        <taxon>Gloeothece citriformis</taxon>
    </lineage>
</organism>
<evidence type="ECO:0000256" key="2">
    <source>
        <dbReference type="ARBA" id="ARBA00022448"/>
    </source>
</evidence>
<dbReference type="SUPFAM" id="SSF90123">
    <property type="entry name" value="ABC transporter transmembrane region"/>
    <property type="match status" value="1"/>
</dbReference>
<evidence type="ECO:0000313" key="13">
    <source>
        <dbReference type="Proteomes" id="UP000002384"/>
    </source>
</evidence>
<dbReference type="GO" id="GO:0016887">
    <property type="term" value="F:ATP hydrolysis activity"/>
    <property type="evidence" value="ECO:0007669"/>
    <property type="project" value="InterPro"/>
</dbReference>
<dbReference type="PANTHER" id="PTHR43394">
    <property type="entry name" value="ATP-DEPENDENT PERMEASE MDL1, MITOCHONDRIAL"/>
    <property type="match status" value="1"/>
</dbReference>
<protein>
    <submittedName>
        <fullName evidence="12">ABC transporter related</fullName>
    </submittedName>
</protein>